<reference evidence="2" key="1">
    <citation type="journal article" date="2023" name="G3 (Bethesda)">
        <title>Genome assembly and association tests identify interacting loci associated with vigor, precocity, and sex in interspecific pistachio rootstocks.</title>
        <authorList>
            <person name="Palmer W."/>
            <person name="Jacygrad E."/>
            <person name="Sagayaradj S."/>
            <person name="Cavanaugh K."/>
            <person name="Han R."/>
            <person name="Bertier L."/>
            <person name="Beede B."/>
            <person name="Kafkas S."/>
            <person name="Golino D."/>
            <person name="Preece J."/>
            <person name="Michelmore R."/>
        </authorList>
    </citation>
    <scope>NUCLEOTIDE SEQUENCE [LARGE SCALE GENOMIC DNA]</scope>
</reference>
<accession>A0ACC0YGD8</accession>
<keyword evidence="2" id="KW-1185">Reference proteome</keyword>
<protein>
    <submittedName>
        <fullName evidence="1">Uncharacterized protein</fullName>
    </submittedName>
</protein>
<sequence>MAGLTGKVEKEVEIDAPAEKFYKLWKSECFHLPTASPSNIQGVEVHEGDWETGGSIKIWKYTVEGRAETFKEKFEADDEHMTVTLHGIEGDIYKIFKFWKPVFKVAPKQRGSGSVATVSIEYEKRNKDVPDPVAYLDFMASMSRDVASHIMKA</sequence>
<evidence type="ECO:0000313" key="2">
    <source>
        <dbReference type="Proteomes" id="UP001163603"/>
    </source>
</evidence>
<dbReference type="Proteomes" id="UP001163603">
    <property type="component" value="Chromosome 6"/>
</dbReference>
<name>A0ACC0YGD8_9ROSI</name>
<evidence type="ECO:0000313" key="1">
    <source>
        <dbReference type="EMBL" id="KAJ0037348.1"/>
    </source>
</evidence>
<proteinExistence type="predicted"/>
<comment type="caution">
    <text evidence="1">The sequence shown here is derived from an EMBL/GenBank/DDBJ whole genome shotgun (WGS) entry which is preliminary data.</text>
</comment>
<organism evidence="1 2">
    <name type="scientific">Pistacia integerrima</name>
    <dbReference type="NCBI Taxonomy" id="434235"/>
    <lineage>
        <taxon>Eukaryota</taxon>
        <taxon>Viridiplantae</taxon>
        <taxon>Streptophyta</taxon>
        <taxon>Embryophyta</taxon>
        <taxon>Tracheophyta</taxon>
        <taxon>Spermatophyta</taxon>
        <taxon>Magnoliopsida</taxon>
        <taxon>eudicotyledons</taxon>
        <taxon>Gunneridae</taxon>
        <taxon>Pentapetalae</taxon>
        <taxon>rosids</taxon>
        <taxon>malvids</taxon>
        <taxon>Sapindales</taxon>
        <taxon>Anacardiaceae</taxon>
        <taxon>Pistacia</taxon>
    </lineage>
</organism>
<dbReference type="EMBL" id="CM047741">
    <property type="protein sequence ID" value="KAJ0037348.1"/>
    <property type="molecule type" value="Genomic_DNA"/>
</dbReference>
<gene>
    <name evidence="1" type="ORF">Pint_22287</name>
</gene>